<reference evidence="1 2" key="1">
    <citation type="journal article" date="2019" name="Front. Microbiol.">
        <title>Genomic Features for Desiccation Tolerance and Sugar Biosynthesis in the Extremophile Gloeocapsopsis sp. UTEX B3054.</title>
        <authorList>
            <person name="Urrejola C."/>
            <person name="Alcorta J."/>
            <person name="Salas L."/>
            <person name="Vasquez M."/>
            <person name="Polz M.F."/>
            <person name="Vicuna R."/>
            <person name="Diez B."/>
        </authorList>
    </citation>
    <scope>NUCLEOTIDE SEQUENCE [LARGE SCALE GENOMIC DNA]</scope>
    <source>
        <strain evidence="1 2">1H9</strain>
    </source>
</reference>
<protein>
    <recommendedName>
        <fullName evidence="3">BioF2-like acetyltransferase domain-containing protein</fullName>
    </recommendedName>
</protein>
<dbReference type="InterPro" id="IPR016181">
    <property type="entry name" value="Acyl_CoA_acyltransferase"/>
</dbReference>
<evidence type="ECO:0000313" key="2">
    <source>
        <dbReference type="Proteomes" id="UP000441797"/>
    </source>
</evidence>
<comment type="caution">
    <text evidence="1">The sequence shown here is derived from an EMBL/GenBank/DDBJ whole genome shotgun (WGS) entry which is preliminary data.</text>
</comment>
<evidence type="ECO:0000313" key="1">
    <source>
        <dbReference type="EMBL" id="MUL35013.1"/>
    </source>
</evidence>
<gene>
    <name evidence="1" type="ORF">BWI75_01190</name>
</gene>
<proteinExistence type="predicted"/>
<dbReference type="AlphaFoldDB" id="A0A6N8FNV6"/>
<keyword evidence="2" id="KW-1185">Reference proteome</keyword>
<sequence>MTEEEMISWRRQQGAHVISHYGRYWEEVMPGFYQPIHLIARLSAEEATCPTPFCWGFRAALYTNDATSANGSVPVHLLSDVANYDLQNLPQKRRTHLRKCRKMVTIVQLMGPALLQQQGYEVFCSSLQRTRHQKLSPKETYLAGLKDFTTDKHRLVIAGLIGDKLGGYIDGYAVNGTAYMVSGYYATEALPTSIVTGLTYEFVQICRRSGKIHEIVDGLHVRENSTLDLSKKTMGFSVKYVPSKVRMNSIMKNLVRWRYPHKYYRLIGRD</sequence>
<name>A0A6N8FNV6_9CHRO</name>
<dbReference type="SUPFAM" id="SSF55729">
    <property type="entry name" value="Acyl-CoA N-acyltransferases (Nat)"/>
    <property type="match status" value="1"/>
</dbReference>
<dbReference type="EMBL" id="NAPY01000001">
    <property type="protein sequence ID" value="MUL35013.1"/>
    <property type="molecule type" value="Genomic_DNA"/>
</dbReference>
<evidence type="ECO:0008006" key="3">
    <source>
        <dbReference type="Google" id="ProtNLM"/>
    </source>
</evidence>
<dbReference type="OrthoDB" id="5498851at2"/>
<accession>A0A6N8FNV6</accession>
<dbReference type="Proteomes" id="UP000441797">
    <property type="component" value="Unassembled WGS sequence"/>
</dbReference>
<organism evidence="1 2">
    <name type="scientific">Gloeocapsopsis dulcis AAB1 = 1H9</name>
    <dbReference type="NCBI Taxonomy" id="1433147"/>
    <lineage>
        <taxon>Bacteria</taxon>
        <taxon>Bacillati</taxon>
        <taxon>Cyanobacteriota</taxon>
        <taxon>Cyanophyceae</taxon>
        <taxon>Oscillatoriophycideae</taxon>
        <taxon>Chroococcales</taxon>
        <taxon>Chroococcaceae</taxon>
        <taxon>Gloeocapsopsis</taxon>
        <taxon>Gloeocapsopsis dulcis</taxon>
    </lineage>
</organism>